<dbReference type="AlphaFoldDB" id="A0A6M3L118"/>
<gene>
    <name evidence="1" type="ORF">MM415B02862_0007</name>
</gene>
<dbReference type="EMBL" id="MT142743">
    <property type="protein sequence ID" value="QJA87950.1"/>
    <property type="molecule type" value="Genomic_DNA"/>
</dbReference>
<accession>A0A6M3L118</accession>
<evidence type="ECO:0000313" key="1">
    <source>
        <dbReference type="EMBL" id="QJA87950.1"/>
    </source>
</evidence>
<organism evidence="1">
    <name type="scientific">viral metagenome</name>
    <dbReference type="NCBI Taxonomy" id="1070528"/>
    <lineage>
        <taxon>unclassified sequences</taxon>
        <taxon>metagenomes</taxon>
        <taxon>organismal metagenomes</taxon>
    </lineage>
</organism>
<reference evidence="1" key="1">
    <citation type="submission" date="2020-03" db="EMBL/GenBank/DDBJ databases">
        <title>The deep terrestrial virosphere.</title>
        <authorList>
            <person name="Holmfeldt K."/>
            <person name="Nilsson E."/>
            <person name="Simone D."/>
            <person name="Lopez-Fernandez M."/>
            <person name="Wu X."/>
            <person name="de Brujin I."/>
            <person name="Lundin D."/>
            <person name="Andersson A."/>
            <person name="Bertilsson S."/>
            <person name="Dopson M."/>
        </authorList>
    </citation>
    <scope>NUCLEOTIDE SEQUENCE</scope>
    <source>
        <strain evidence="1">MM415B02862</strain>
    </source>
</reference>
<name>A0A6M3L118_9ZZZZ</name>
<protein>
    <submittedName>
        <fullName evidence="1">Uncharacterized protein</fullName>
    </submittedName>
</protein>
<sequence>MTITEAHEKLKEMEASHDAEIKARLELLRKIHCPPHVVVDFEQAKEAMEKKNEAP</sequence>
<proteinExistence type="predicted"/>